<gene>
    <name evidence="5" type="ORF">SLS62_007721</name>
</gene>
<dbReference type="InterPro" id="IPR015943">
    <property type="entry name" value="WD40/YVTN_repeat-like_dom_sf"/>
</dbReference>
<proteinExistence type="predicted"/>
<dbReference type="AlphaFoldDB" id="A0AAN9UW54"/>
<dbReference type="EMBL" id="JAKJXP020000066">
    <property type="protein sequence ID" value="KAK7750314.1"/>
    <property type="molecule type" value="Genomic_DNA"/>
</dbReference>
<dbReference type="InterPro" id="IPR031359">
    <property type="entry name" value="NACHT_N"/>
</dbReference>
<dbReference type="Gene3D" id="2.130.10.10">
    <property type="entry name" value="YVTN repeat-like/Quinoprotein amine dehydrogenase"/>
    <property type="match status" value="2"/>
</dbReference>
<organism evidence="5 6">
    <name type="scientific">Diatrype stigma</name>
    <dbReference type="NCBI Taxonomy" id="117547"/>
    <lineage>
        <taxon>Eukaryota</taxon>
        <taxon>Fungi</taxon>
        <taxon>Dikarya</taxon>
        <taxon>Ascomycota</taxon>
        <taxon>Pezizomycotina</taxon>
        <taxon>Sordariomycetes</taxon>
        <taxon>Xylariomycetidae</taxon>
        <taxon>Xylariales</taxon>
        <taxon>Diatrypaceae</taxon>
        <taxon>Diatrype</taxon>
    </lineage>
</organism>
<dbReference type="Pfam" id="PF24883">
    <property type="entry name" value="NPHP3_N"/>
    <property type="match status" value="1"/>
</dbReference>
<feature type="domain" description="NWD NACHT-NTPase N-terminal" evidence="3">
    <location>
        <begin position="22"/>
        <end position="126"/>
    </location>
</feature>
<comment type="caution">
    <text evidence="5">The sequence shown here is derived from an EMBL/GenBank/DDBJ whole genome shotgun (WGS) entry which is preliminary data.</text>
</comment>
<accession>A0AAN9UW54</accession>
<name>A0AAN9UW54_9PEZI</name>
<dbReference type="Proteomes" id="UP001320420">
    <property type="component" value="Unassembled WGS sequence"/>
</dbReference>
<dbReference type="InterPro" id="IPR001680">
    <property type="entry name" value="WD40_rpt"/>
</dbReference>
<evidence type="ECO:0000256" key="2">
    <source>
        <dbReference type="PROSITE-ProRule" id="PRU00221"/>
    </source>
</evidence>
<dbReference type="Pfam" id="PF00400">
    <property type="entry name" value="WD40"/>
    <property type="match status" value="1"/>
</dbReference>
<dbReference type="PROSITE" id="PS50082">
    <property type="entry name" value="WD_REPEATS_2"/>
    <property type="match status" value="1"/>
</dbReference>
<evidence type="ECO:0000313" key="6">
    <source>
        <dbReference type="Proteomes" id="UP001320420"/>
    </source>
</evidence>
<feature type="domain" description="Nephrocystin 3-like N-terminal" evidence="4">
    <location>
        <begin position="150"/>
        <end position="243"/>
    </location>
</feature>
<evidence type="ECO:0000259" key="4">
    <source>
        <dbReference type="Pfam" id="PF24883"/>
    </source>
</evidence>
<keyword evidence="6" id="KW-1185">Reference proteome</keyword>
<dbReference type="PANTHER" id="PTHR10039">
    <property type="entry name" value="AMELOGENIN"/>
    <property type="match status" value="1"/>
</dbReference>
<keyword evidence="2" id="KW-0853">WD repeat</keyword>
<evidence type="ECO:0000313" key="5">
    <source>
        <dbReference type="EMBL" id="KAK7750314.1"/>
    </source>
</evidence>
<sequence length="966" mass="108589">MEFEKSLSKRSAHSGGEASRDDVGFKIQELVQSDLNTISNGHVSSPISRLQKIIEAISEYNAIISQVVSVEPHAALAWAGITTILSILENFFQQDEDAIEGLGNIMFLLIRYQSMQESTLSSDVEDPRFETTQKEKLKAIEDNSVDDGLLCLAEESPALKSTIANVIKKNLSIGTKAPQQQFHHLILQPISDLDAKGLPVRLVVVVDALDECISTDESRELLSLLGPLEGFHHVQLRLLITSRRDPHISDSFADLPPSLYRDSELEKIWLGTDRNKDDITIYLEQRLATIAKKHHVSQDWIDETGISQLRVKADGLFIYAATVCRFLDSEDFSDKDARQERLEYIFGDEGSLKTPQSKVDEIYIKVLSFPYIDDSAPRAKAKLYTRTSRILGIIAVLFEPLSALDLEHLAPLDRESLGNILKRLHSILSVPDDKEASIGLVHLSFRDFILSQERSNQLRPLVDVDEATISRHIFQRCLEIMSSELCQDICKLGKPGTLISEVQDSDIRQHIPQYLRYACRYWADHLSNLDEGGQSEVGLRDDGETILAFLQKNVLFWIEAMSWLREIPTTILVITRLQDLTAILAHKKLSAFIYDTKRFILDNRWIIENAPLQLYASALLFSPQKSIVRSQFHHVIAPWITQEPEVENEWTAALAVLTGHTEQVTRIKFSPVESLFLSISLDKTIRLWDYITGTERFRFESPDYPTCATFSHNGKLVAIGLQNGNIMVIEFSKGETTMIYTDNSIEEIAFLFQSDNTLAAISSGKLQTWNIDKRGENPNCLALLETSGEDGAGVFSQNGAFVLVALPGELQLWNAEEERVETMSIGNREPIRCAAISSNGRIAMIATPNKLTQYELTTGKVIHEAEFHADVWLTTFSGIDEQLVVIGLGWGEIEILNVHTWRIEMYFRQSRKIGDIFVSRDSKFIMAGSLSGDIQVWDMASCARQGQSSWHVPYTLGDRSSSGTGN</sequence>
<reference evidence="5 6" key="1">
    <citation type="submission" date="2024-02" db="EMBL/GenBank/DDBJ databases">
        <title>De novo assembly and annotation of 12 fungi associated with fruit tree decline syndrome in Ontario, Canada.</title>
        <authorList>
            <person name="Sulman M."/>
            <person name="Ellouze W."/>
            <person name="Ilyukhin E."/>
        </authorList>
    </citation>
    <scope>NUCLEOTIDE SEQUENCE [LARGE SCALE GENOMIC DNA]</scope>
    <source>
        <strain evidence="5 6">M11/M66-122</strain>
    </source>
</reference>
<dbReference type="SUPFAM" id="SSF50978">
    <property type="entry name" value="WD40 repeat-like"/>
    <property type="match status" value="1"/>
</dbReference>
<dbReference type="InterPro" id="IPR056884">
    <property type="entry name" value="NPHP3-like_N"/>
</dbReference>
<feature type="repeat" description="WD" evidence="2">
    <location>
        <begin position="657"/>
        <end position="698"/>
    </location>
</feature>
<evidence type="ECO:0000259" key="3">
    <source>
        <dbReference type="Pfam" id="PF17100"/>
    </source>
</evidence>
<dbReference type="PROSITE" id="PS50294">
    <property type="entry name" value="WD_REPEATS_REGION"/>
    <property type="match status" value="1"/>
</dbReference>
<dbReference type="Pfam" id="PF17100">
    <property type="entry name" value="NACHT_N"/>
    <property type="match status" value="1"/>
</dbReference>
<dbReference type="SMART" id="SM00320">
    <property type="entry name" value="WD40"/>
    <property type="match status" value="4"/>
</dbReference>
<evidence type="ECO:0000256" key="1">
    <source>
        <dbReference type="ARBA" id="ARBA00022737"/>
    </source>
</evidence>
<keyword evidence="1" id="KW-0677">Repeat</keyword>
<protein>
    <submittedName>
        <fullName evidence="5">Uncharacterized protein</fullName>
    </submittedName>
</protein>
<dbReference type="InterPro" id="IPR036322">
    <property type="entry name" value="WD40_repeat_dom_sf"/>
</dbReference>